<accession>A0A1D2M6G0</accession>
<organism evidence="1 2">
    <name type="scientific">Orchesella cincta</name>
    <name type="common">Springtail</name>
    <name type="synonym">Podura cincta</name>
    <dbReference type="NCBI Taxonomy" id="48709"/>
    <lineage>
        <taxon>Eukaryota</taxon>
        <taxon>Metazoa</taxon>
        <taxon>Ecdysozoa</taxon>
        <taxon>Arthropoda</taxon>
        <taxon>Hexapoda</taxon>
        <taxon>Collembola</taxon>
        <taxon>Entomobryomorpha</taxon>
        <taxon>Entomobryoidea</taxon>
        <taxon>Orchesellidae</taxon>
        <taxon>Orchesellinae</taxon>
        <taxon>Orchesella</taxon>
    </lineage>
</organism>
<reference evidence="1 2" key="1">
    <citation type="journal article" date="2016" name="Genome Biol. Evol.">
        <title>Gene Family Evolution Reflects Adaptation to Soil Environmental Stressors in the Genome of the Collembolan Orchesella cincta.</title>
        <authorList>
            <person name="Faddeeva-Vakhrusheva A."/>
            <person name="Derks M.F."/>
            <person name="Anvar S.Y."/>
            <person name="Agamennone V."/>
            <person name="Suring W."/>
            <person name="Smit S."/>
            <person name="van Straalen N.M."/>
            <person name="Roelofs D."/>
        </authorList>
    </citation>
    <scope>NUCLEOTIDE SEQUENCE [LARGE SCALE GENOMIC DNA]</scope>
    <source>
        <tissue evidence="1">Mixed pool</tissue>
    </source>
</reference>
<proteinExistence type="predicted"/>
<protein>
    <submittedName>
        <fullName evidence="1">Uncharacterized protein</fullName>
    </submittedName>
</protein>
<comment type="caution">
    <text evidence="1">The sequence shown here is derived from an EMBL/GenBank/DDBJ whole genome shotgun (WGS) entry which is preliminary data.</text>
</comment>
<dbReference type="EMBL" id="LJIJ01003423">
    <property type="protein sequence ID" value="ODM88567.1"/>
    <property type="molecule type" value="Genomic_DNA"/>
</dbReference>
<gene>
    <name evidence="1" type="ORF">Ocin01_18112</name>
</gene>
<evidence type="ECO:0000313" key="2">
    <source>
        <dbReference type="Proteomes" id="UP000094527"/>
    </source>
</evidence>
<sequence length="77" mass="8910">MSSASFNSERNFLYEYDCADQISKESRLVKGLKSAWKVMFQYLEETLPIPTHFSDSIVDASVPTIRRNDDDFTQPKN</sequence>
<keyword evidence="2" id="KW-1185">Reference proteome</keyword>
<name>A0A1D2M6G0_ORCCI</name>
<dbReference type="Proteomes" id="UP000094527">
    <property type="component" value="Unassembled WGS sequence"/>
</dbReference>
<evidence type="ECO:0000313" key="1">
    <source>
        <dbReference type="EMBL" id="ODM88567.1"/>
    </source>
</evidence>
<dbReference type="AlphaFoldDB" id="A0A1D2M6G0"/>